<proteinExistence type="predicted"/>
<organism evidence="1 2">
    <name type="scientific">Phocaeicola vulgatus</name>
    <name type="common">Bacteroides vulgatus</name>
    <dbReference type="NCBI Taxonomy" id="821"/>
    <lineage>
        <taxon>Bacteria</taxon>
        <taxon>Pseudomonadati</taxon>
        <taxon>Bacteroidota</taxon>
        <taxon>Bacteroidia</taxon>
        <taxon>Bacteroidales</taxon>
        <taxon>Bacteroidaceae</taxon>
        <taxon>Phocaeicola</taxon>
    </lineage>
</organism>
<accession>A0A414HET5</accession>
<reference evidence="1 2" key="1">
    <citation type="submission" date="2018-08" db="EMBL/GenBank/DDBJ databases">
        <title>A genome reference for cultivated species of the human gut microbiota.</title>
        <authorList>
            <person name="Zou Y."/>
            <person name="Xue W."/>
            <person name="Luo G."/>
        </authorList>
    </citation>
    <scope>NUCLEOTIDE SEQUENCE [LARGE SCALE GENOMIC DNA]</scope>
    <source>
        <strain evidence="1 2">AM30-40</strain>
    </source>
</reference>
<sequence length="204" mass="24032">MCKANDKLFLFSYILGRFVEIHREMTVSNGNAMPSKEILQSFSNTRIMKLLYCLCLESLTNLEEPQGENIRINQNNLFEFFGAFSALPNGPVLLHIYNALDIIPGFRYEEGHFQEQMSETQCLIPPKYRDRYEKIIHLIDNAVLGLQQNMKKELFMDRDKLVDLTHNLPLWKETFMYEANKEMSTTLQDLQREYEQYVLLRSAM</sequence>
<protein>
    <submittedName>
        <fullName evidence="1">Uncharacterized protein</fullName>
    </submittedName>
</protein>
<evidence type="ECO:0000313" key="2">
    <source>
        <dbReference type="Proteomes" id="UP000283429"/>
    </source>
</evidence>
<comment type="caution">
    <text evidence="1">The sequence shown here is derived from an EMBL/GenBank/DDBJ whole genome shotgun (WGS) entry which is preliminary data.</text>
</comment>
<gene>
    <name evidence="1" type="ORF">DW783_04655</name>
</gene>
<dbReference type="AlphaFoldDB" id="A0A414HET5"/>
<dbReference type="EMBL" id="QSJM01000010">
    <property type="protein sequence ID" value="RHD83096.1"/>
    <property type="molecule type" value="Genomic_DNA"/>
</dbReference>
<name>A0A414HET5_PHOVU</name>
<evidence type="ECO:0000313" key="1">
    <source>
        <dbReference type="EMBL" id="RHD83096.1"/>
    </source>
</evidence>
<dbReference type="RefSeq" id="WP_101602743.1">
    <property type="nucleotide sequence ID" value="NZ_JADNJS010000059.1"/>
</dbReference>
<dbReference type="Proteomes" id="UP000283429">
    <property type="component" value="Unassembled WGS sequence"/>
</dbReference>